<dbReference type="InterPro" id="IPR046357">
    <property type="entry name" value="PPIase_dom_sf"/>
</dbReference>
<dbReference type="SMART" id="SM00456">
    <property type="entry name" value="WW"/>
    <property type="match status" value="3"/>
</dbReference>
<dbReference type="GeneID" id="43588639"/>
<dbReference type="Gene3D" id="2.20.70.10">
    <property type="match status" value="3"/>
</dbReference>
<dbReference type="InterPro" id="IPR001202">
    <property type="entry name" value="WW_dom"/>
</dbReference>
<evidence type="ECO:0000256" key="4">
    <source>
        <dbReference type="ARBA" id="ARBA00023235"/>
    </source>
</evidence>
<dbReference type="InterPro" id="IPR000297">
    <property type="entry name" value="PPIase_PpiC"/>
</dbReference>
<feature type="domain" description="WW" evidence="6">
    <location>
        <begin position="432"/>
        <end position="462"/>
    </location>
</feature>
<evidence type="ECO:0000256" key="5">
    <source>
        <dbReference type="PROSITE-ProRule" id="PRU00278"/>
    </source>
</evidence>
<feature type="domain" description="PpiC" evidence="7">
    <location>
        <begin position="494"/>
        <end position="610"/>
    </location>
</feature>
<protein>
    <recommendedName>
        <fullName evidence="2">peptidylprolyl isomerase</fullName>
        <ecNumber evidence="2">5.2.1.8</ecNumber>
    </recommendedName>
</protein>
<dbReference type="GO" id="GO:0005634">
    <property type="term" value="C:nucleus"/>
    <property type="evidence" value="ECO:0007669"/>
    <property type="project" value="TreeGrafter"/>
</dbReference>
<dbReference type="PANTHER" id="PTHR10657:SF4">
    <property type="entry name" value="PEPTIDYL-PROLYL CIS-TRANS ISOMERASE-RELATED"/>
    <property type="match status" value="1"/>
</dbReference>
<gene>
    <name evidence="8" type="ORF">CI109_102340</name>
</gene>
<dbReference type="RefSeq" id="XP_031861369.2">
    <property type="nucleotide sequence ID" value="XM_032004504.2"/>
</dbReference>
<organism evidence="8 9">
    <name type="scientific">Kwoniella shandongensis</name>
    <dbReference type="NCBI Taxonomy" id="1734106"/>
    <lineage>
        <taxon>Eukaryota</taxon>
        <taxon>Fungi</taxon>
        <taxon>Dikarya</taxon>
        <taxon>Basidiomycota</taxon>
        <taxon>Agaricomycotina</taxon>
        <taxon>Tremellomycetes</taxon>
        <taxon>Tremellales</taxon>
        <taxon>Cryptococcaceae</taxon>
        <taxon>Kwoniella</taxon>
    </lineage>
</organism>
<dbReference type="KEGG" id="ksn:43588639"/>
<dbReference type="FunFam" id="3.10.50.40:FF:000026">
    <property type="entry name" value="Peptidyl-prolyl cis-trans isomerase"/>
    <property type="match status" value="1"/>
</dbReference>
<accession>A0AAJ8LIG9</accession>
<dbReference type="PROSITE" id="PS50020">
    <property type="entry name" value="WW_DOMAIN_2"/>
    <property type="match status" value="3"/>
</dbReference>
<dbReference type="InterPro" id="IPR051370">
    <property type="entry name" value="PPIase_Pin1"/>
</dbReference>
<dbReference type="AlphaFoldDB" id="A0AAJ8LIG9"/>
<keyword evidence="4 5" id="KW-0413">Isomerase</keyword>
<dbReference type="GO" id="GO:0005829">
    <property type="term" value="C:cytosol"/>
    <property type="evidence" value="ECO:0007669"/>
    <property type="project" value="TreeGrafter"/>
</dbReference>
<proteinExistence type="predicted"/>
<dbReference type="GO" id="GO:0060261">
    <property type="term" value="P:positive regulation of transcription initiation by RNA polymerase II"/>
    <property type="evidence" value="ECO:0007669"/>
    <property type="project" value="UniProtKB-ARBA"/>
</dbReference>
<name>A0AAJ8LIG9_9TREE</name>
<dbReference type="EC" id="5.2.1.8" evidence="2"/>
<evidence type="ECO:0000313" key="9">
    <source>
        <dbReference type="Proteomes" id="UP000322225"/>
    </source>
</evidence>
<evidence type="ECO:0000256" key="3">
    <source>
        <dbReference type="ARBA" id="ARBA00023110"/>
    </source>
</evidence>
<evidence type="ECO:0000259" key="7">
    <source>
        <dbReference type="PROSITE" id="PS50198"/>
    </source>
</evidence>
<dbReference type="Pfam" id="PF00397">
    <property type="entry name" value="WW"/>
    <property type="match status" value="1"/>
</dbReference>
<evidence type="ECO:0000256" key="2">
    <source>
        <dbReference type="ARBA" id="ARBA00013194"/>
    </source>
</evidence>
<dbReference type="PANTHER" id="PTHR10657">
    <property type="entry name" value="PEPTIDYL-PROLYL CIS-TRANS ISOMERASE"/>
    <property type="match status" value="1"/>
</dbReference>
<dbReference type="EMBL" id="CP144054">
    <property type="protein sequence ID" value="WWD17895.1"/>
    <property type="molecule type" value="Genomic_DNA"/>
</dbReference>
<dbReference type="PROSITE" id="PS50198">
    <property type="entry name" value="PPIC_PPIASE_2"/>
    <property type="match status" value="1"/>
</dbReference>
<feature type="domain" description="WW" evidence="6">
    <location>
        <begin position="336"/>
        <end position="366"/>
    </location>
</feature>
<dbReference type="Proteomes" id="UP000322225">
    <property type="component" value="Chromosome 4"/>
</dbReference>
<dbReference type="CDD" id="cd00201">
    <property type="entry name" value="WW"/>
    <property type="match status" value="3"/>
</dbReference>
<dbReference type="Pfam" id="PF00639">
    <property type="entry name" value="Rotamase"/>
    <property type="match status" value="1"/>
</dbReference>
<keyword evidence="9" id="KW-1185">Reference proteome</keyword>
<dbReference type="SUPFAM" id="SSF54534">
    <property type="entry name" value="FKBP-like"/>
    <property type="match status" value="1"/>
</dbReference>
<reference evidence="8" key="2">
    <citation type="submission" date="2024-01" db="EMBL/GenBank/DDBJ databases">
        <title>Comparative genomics of Cryptococcus and Kwoniella reveals pathogenesis evolution and contrasting modes of karyotype evolution via chromosome fusion or intercentromeric recombination.</title>
        <authorList>
            <person name="Coelho M.A."/>
            <person name="David-Palma M."/>
            <person name="Shea T."/>
            <person name="Bowers K."/>
            <person name="McGinley-Smith S."/>
            <person name="Mohammad A.W."/>
            <person name="Gnirke A."/>
            <person name="Yurkov A.M."/>
            <person name="Nowrousian M."/>
            <person name="Sun S."/>
            <person name="Cuomo C.A."/>
            <person name="Heitman J."/>
        </authorList>
    </citation>
    <scope>NUCLEOTIDE SEQUENCE</scope>
    <source>
        <strain evidence="8">CBS 12478</strain>
    </source>
</reference>
<comment type="catalytic activity">
    <reaction evidence="1">
        <text>[protein]-peptidylproline (omega=180) = [protein]-peptidylproline (omega=0)</text>
        <dbReference type="Rhea" id="RHEA:16237"/>
        <dbReference type="Rhea" id="RHEA-COMP:10747"/>
        <dbReference type="Rhea" id="RHEA-COMP:10748"/>
        <dbReference type="ChEBI" id="CHEBI:83833"/>
        <dbReference type="ChEBI" id="CHEBI:83834"/>
        <dbReference type="EC" id="5.2.1.8"/>
    </reaction>
</comment>
<dbReference type="Gene3D" id="3.10.50.40">
    <property type="match status" value="1"/>
</dbReference>
<evidence type="ECO:0000259" key="6">
    <source>
        <dbReference type="PROSITE" id="PS50020"/>
    </source>
</evidence>
<dbReference type="GO" id="GO:0003755">
    <property type="term" value="F:peptidyl-prolyl cis-trans isomerase activity"/>
    <property type="evidence" value="ECO:0007669"/>
    <property type="project" value="UniProtKB-KW"/>
</dbReference>
<dbReference type="InterPro" id="IPR036020">
    <property type="entry name" value="WW_dom_sf"/>
</dbReference>
<evidence type="ECO:0000256" key="1">
    <source>
        <dbReference type="ARBA" id="ARBA00000971"/>
    </source>
</evidence>
<reference evidence="8" key="1">
    <citation type="submission" date="2017-08" db="EMBL/GenBank/DDBJ databases">
        <authorList>
            <person name="Cuomo C."/>
            <person name="Billmyre B."/>
            <person name="Heitman J."/>
        </authorList>
    </citation>
    <scope>NUCLEOTIDE SEQUENCE</scope>
    <source>
        <strain evidence="8">CBS 12478</strain>
    </source>
</reference>
<evidence type="ECO:0000313" key="8">
    <source>
        <dbReference type="EMBL" id="WWD17895.1"/>
    </source>
</evidence>
<sequence length="610" mass="66728">MHPLTCNPSASRLWCKHVHGHIVIPPDPSTLPISTSIPSPVTTAMSNSLSLQCQLRHICFMISLDLATQPTSNPEAHLEPQSTITFPGFVVVFNTRLIQSNGQLSDNMSFCIDKAIVLLTGLAAECTTTVRDSTVEQIDLGGKWVSPGLKDITIKPDQTNHCQYNFESLNSLNLANVMVRTVIPTPQAAIVLHFLPQSVQHGCTVALGLMEGNANIAYLSQPNIFQTPGRGLHQGSSWTLQGARAQNGNPTMILPPSTSTKSKEQTIFHVTSCNRGDEQTPWFLIYSHMLHQLPPTTKLACEANPKSCVLAPSAPHMLKSALLDRQSKSTSDNSVSDWEVRFSYSRSRPYFFNATKGISIWEPPAGLTPGQLGQLRILRQLSASGWHVGFSKSRSLPYFYNATKGISTWSPPTILTPEQIRQLRILLKMPSSGWEVRFSNSRSLPYFYNAEKGTSTWEPPAELTPDQVRQLPGAARFLSGASDSGSKAANGGKEGQVRASHILAKHIKSRRPASWRNDNITLTPDQATEIIEQHIAHLQSLPPAELQREFAKIASTESDCSSARKGGDLGWFGRGQMQKPFEDATFALGVGEISGIVQTDSGVHVILRTG</sequence>
<dbReference type="SUPFAM" id="SSF51045">
    <property type="entry name" value="WW domain"/>
    <property type="match status" value="1"/>
</dbReference>
<dbReference type="PROSITE" id="PS01159">
    <property type="entry name" value="WW_DOMAIN_1"/>
    <property type="match status" value="2"/>
</dbReference>
<keyword evidence="3 5" id="KW-0697">Rotamase</keyword>
<feature type="domain" description="WW" evidence="6">
    <location>
        <begin position="384"/>
        <end position="414"/>
    </location>
</feature>